<gene>
    <name evidence="14" type="ORF">OSB1V03_LOCUS22685</name>
</gene>
<keyword evidence="3" id="KW-0677">Repeat</keyword>
<evidence type="ECO:0000256" key="12">
    <source>
        <dbReference type="SAM" id="MobiDB-lite"/>
    </source>
</evidence>
<evidence type="ECO:0000259" key="13">
    <source>
        <dbReference type="PROSITE" id="PS50157"/>
    </source>
</evidence>
<evidence type="ECO:0000256" key="11">
    <source>
        <dbReference type="PROSITE-ProRule" id="PRU00042"/>
    </source>
</evidence>
<keyword evidence="6" id="KW-0805">Transcription regulation</keyword>
<dbReference type="Proteomes" id="UP000759131">
    <property type="component" value="Unassembled WGS sequence"/>
</dbReference>
<dbReference type="FunFam" id="3.30.160.60:FF:000322">
    <property type="entry name" value="GDNF-inducible zinc finger protein 1"/>
    <property type="match status" value="1"/>
</dbReference>
<comment type="similarity">
    <text evidence="10">Belongs to the snail C2H2-type zinc-finger protein family.</text>
</comment>
<dbReference type="PANTHER" id="PTHR24388">
    <property type="entry name" value="ZINC FINGER PROTEIN"/>
    <property type="match status" value="1"/>
</dbReference>
<feature type="region of interest" description="Disordered" evidence="12">
    <location>
        <begin position="1"/>
        <end position="25"/>
    </location>
</feature>
<feature type="non-terminal residue" evidence="14">
    <location>
        <position position="192"/>
    </location>
</feature>
<proteinExistence type="inferred from homology"/>
<name>A0A7R9LY47_9ACAR</name>
<dbReference type="FunFam" id="3.30.160.60:FF:000100">
    <property type="entry name" value="Zinc finger 45-like"/>
    <property type="match status" value="1"/>
</dbReference>
<dbReference type="Gene3D" id="3.30.160.60">
    <property type="entry name" value="Classic Zinc Finger"/>
    <property type="match status" value="5"/>
</dbReference>
<keyword evidence="7" id="KW-0238">DNA-binding</keyword>
<dbReference type="OrthoDB" id="6428463at2759"/>
<dbReference type="InterPro" id="IPR013087">
    <property type="entry name" value="Znf_C2H2_type"/>
</dbReference>
<evidence type="ECO:0000313" key="14">
    <source>
        <dbReference type="EMBL" id="CAD7650074.1"/>
    </source>
</evidence>
<feature type="non-terminal residue" evidence="14">
    <location>
        <position position="1"/>
    </location>
</feature>
<dbReference type="SMART" id="SM00355">
    <property type="entry name" value="ZnF_C2H2"/>
    <property type="match status" value="5"/>
</dbReference>
<dbReference type="AlphaFoldDB" id="A0A7R9LY47"/>
<keyword evidence="8" id="KW-0804">Transcription</keyword>
<evidence type="ECO:0000313" key="15">
    <source>
        <dbReference type="Proteomes" id="UP000759131"/>
    </source>
</evidence>
<organism evidence="14">
    <name type="scientific">Medioppia subpectinata</name>
    <dbReference type="NCBI Taxonomy" id="1979941"/>
    <lineage>
        <taxon>Eukaryota</taxon>
        <taxon>Metazoa</taxon>
        <taxon>Ecdysozoa</taxon>
        <taxon>Arthropoda</taxon>
        <taxon>Chelicerata</taxon>
        <taxon>Arachnida</taxon>
        <taxon>Acari</taxon>
        <taxon>Acariformes</taxon>
        <taxon>Sarcoptiformes</taxon>
        <taxon>Oribatida</taxon>
        <taxon>Brachypylina</taxon>
        <taxon>Oppioidea</taxon>
        <taxon>Oppiidae</taxon>
        <taxon>Medioppia</taxon>
    </lineage>
</organism>
<dbReference type="InterPro" id="IPR031799">
    <property type="entry name" value="Znf-C2H2_ribbon"/>
</dbReference>
<feature type="domain" description="C2H2-type" evidence="13">
    <location>
        <begin position="95"/>
        <end position="124"/>
    </location>
</feature>
<feature type="domain" description="C2H2-type" evidence="13">
    <location>
        <begin position="66"/>
        <end position="93"/>
    </location>
</feature>
<dbReference type="PROSITE" id="PS00028">
    <property type="entry name" value="ZINC_FINGER_C2H2_1"/>
    <property type="match status" value="5"/>
</dbReference>
<dbReference type="EMBL" id="CAJPIZ010050211">
    <property type="protein sequence ID" value="CAG2122740.1"/>
    <property type="molecule type" value="Genomic_DNA"/>
</dbReference>
<evidence type="ECO:0000256" key="1">
    <source>
        <dbReference type="ARBA" id="ARBA00004123"/>
    </source>
</evidence>
<evidence type="ECO:0000256" key="10">
    <source>
        <dbReference type="ARBA" id="ARBA00037948"/>
    </source>
</evidence>
<evidence type="ECO:0000256" key="5">
    <source>
        <dbReference type="ARBA" id="ARBA00022833"/>
    </source>
</evidence>
<reference evidence="14" key="1">
    <citation type="submission" date="2020-11" db="EMBL/GenBank/DDBJ databases">
        <authorList>
            <person name="Tran Van P."/>
        </authorList>
    </citation>
    <scope>NUCLEOTIDE SEQUENCE</scope>
</reference>
<keyword evidence="2" id="KW-0479">Metal-binding</keyword>
<dbReference type="GO" id="GO:0008270">
    <property type="term" value="F:zinc ion binding"/>
    <property type="evidence" value="ECO:0007669"/>
    <property type="project" value="UniProtKB-KW"/>
</dbReference>
<dbReference type="PANTHER" id="PTHR24388:SF54">
    <property type="entry name" value="PROTEIN ESCARGOT"/>
    <property type="match status" value="1"/>
</dbReference>
<dbReference type="Pfam" id="PF00096">
    <property type="entry name" value="zf-C2H2"/>
    <property type="match status" value="2"/>
</dbReference>
<evidence type="ECO:0000256" key="2">
    <source>
        <dbReference type="ARBA" id="ARBA00022723"/>
    </source>
</evidence>
<dbReference type="EMBL" id="OC904786">
    <property type="protein sequence ID" value="CAD7650074.1"/>
    <property type="molecule type" value="Genomic_DNA"/>
</dbReference>
<comment type="subcellular location">
    <subcellularLocation>
        <location evidence="1">Nucleus</location>
    </subcellularLocation>
</comment>
<keyword evidence="4 11" id="KW-0863">Zinc-finger</keyword>
<keyword evidence="15" id="KW-1185">Reference proteome</keyword>
<dbReference type="PROSITE" id="PS50157">
    <property type="entry name" value="ZINC_FINGER_C2H2_2"/>
    <property type="match status" value="5"/>
</dbReference>
<evidence type="ECO:0000256" key="4">
    <source>
        <dbReference type="ARBA" id="ARBA00022771"/>
    </source>
</evidence>
<dbReference type="GO" id="GO:0000981">
    <property type="term" value="F:DNA-binding transcription factor activity, RNA polymerase II-specific"/>
    <property type="evidence" value="ECO:0007669"/>
    <property type="project" value="TreeGrafter"/>
</dbReference>
<protein>
    <recommendedName>
        <fullName evidence="13">C2H2-type domain-containing protein</fullName>
    </recommendedName>
</protein>
<evidence type="ECO:0000256" key="6">
    <source>
        <dbReference type="ARBA" id="ARBA00023015"/>
    </source>
</evidence>
<dbReference type="InterPro" id="IPR050527">
    <property type="entry name" value="Snail/Krueppel_Znf"/>
</dbReference>
<evidence type="ECO:0000256" key="7">
    <source>
        <dbReference type="ARBA" id="ARBA00023125"/>
    </source>
</evidence>
<evidence type="ECO:0000256" key="3">
    <source>
        <dbReference type="ARBA" id="ARBA00022737"/>
    </source>
</evidence>
<feature type="domain" description="C2H2-type" evidence="13">
    <location>
        <begin position="35"/>
        <end position="65"/>
    </location>
</feature>
<evidence type="ECO:0000256" key="9">
    <source>
        <dbReference type="ARBA" id="ARBA00023242"/>
    </source>
</evidence>
<dbReference type="Pfam" id="PF15909">
    <property type="entry name" value="zf-C2H2_8"/>
    <property type="match status" value="1"/>
</dbReference>
<evidence type="ECO:0000256" key="8">
    <source>
        <dbReference type="ARBA" id="ARBA00023163"/>
    </source>
</evidence>
<keyword evidence="5" id="KW-0862">Zinc</keyword>
<keyword evidence="9" id="KW-0539">Nucleus</keyword>
<sequence length="192" mass="22717">KSEKSGENSTTTPLKRIYKDRTHDTNGKPLRSKHFMCEYIGCEKTFGESETLLAHIRVRHTMERPFGCDVCHKRFPTERCLRVHKKIHTEDNRKYRCSWVGCDSTFRTKSCLQTHMQSHEQRRQYPCDECDQRFNRKGILYAHRLTHSGARPYTCDWPACEATYKDLNMLKRHKETHLGVKQYVCDREGCGK</sequence>
<feature type="domain" description="C2H2-type" evidence="13">
    <location>
        <begin position="125"/>
        <end position="152"/>
    </location>
</feature>
<dbReference type="GO" id="GO:0005634">
    <property type="term" value="C:nucleus"/>
    <property type="evidence" value="ECO:0007669"/>
    <property type="project" value="UniProtKB-SubCell"/>
</dbReference>
<dbReference type="SUPFAM" id="SSF57667">
    <property type="entry name" value="beta-beta-alpha zinc fingers"/>
    <property type="match status" value="3"/>
</dbReference>
<accession>A0A7R9LY47</accession>
<dbReference type="InterPro" id="IPR036236">
    <property type="entry name" value="Znf_C2H2_sf"/>
</dbReference>
<feature type="domain" description="C2H2-type" evidence="13">
    <location>
        <begin position="153"/>
        <end position="182"/>
    </location>
</feature>
<dbReference type="GO" id="GO:0000978">
    <property type="term" value="F:RNA polymerase II cis-regulatory region sequence-specific DNA binding"/>
    <property type="evidence" value="ECO:0007669"/>
    <property type="project" value="TreeGrafter"/>
</dbReference>